<comment type="caution">
    <text evidence="7">The sequence shown here is derived from an EMBL/GenBank/DDBJ whole genome shotgun (WGS) entry which is preliminary data.</text>
</comment>
<feature type="domain" description="FAD/NAD(P)-binding" evidence="5">
    <location>
        <begin position="8"/>
        <end position="302"/>
    </location>
</feature>
<comment type="cofactor">
    <cofactor evidence="1">
        <name>FAD</name>
        <dbReference type="ChEBI" id="CHEBI:57692"/>
    </cofactor>
</comment>
<evidence type="ECO:0000256" key="4">
    <source>
        <dbReference type="ARBA" id="ARBA00023002"/>
    </source>
</evidence>
<dbReference type="InterPro" id="IPR028202">
    <property type="entry name" value="Reductase_C"/>
</dbReference>
<dbReference type="PANTHER" id="PTHR43557:SF2">
    <property type="entry name" value="RIESKE DOMAIN-CONTAINING PROTEIN-RELATED"/>
    <property type="match status" value="1"/>
</dbReference>
<dbReference type="Proteomes" id="UP000019753">
    <property type="component" value="Unassembled WGS sequence"/>
</dbReference>
<dbReference type="Gene3D" id="3.50.50.60">
    <property type="entry name" value="FAD/NAD(P)-binding domain"/>
    <property type="match status" value="2"/>
</dbReference>
<evidence type="ECO:0000259" key="6">
    <source>
        <dbReference type="Pfam" id="PF14759"/>
    </source>
</evidence>
<dbReference type="InterPro" id="IPR050446">
    <property type="entry name" value="FAD-oxidoreductase/Apoptosis"/>
</dbReference>
<feature type="domain" description="Reductase C-terminal" evidence="6">
    <location>
        <begin position="322"/>
        <end position="408"/>
    </location>
</feature>
<dbReference type="SUPFAM" id="SSF55424">
    <property type="entry name" value="FAD/NAD-linked reductases, dimerisation (C-terminal) domain"/>
    <property type="match status" value="1"/>
</dbReference>
<dbReference type="InterPro" id="IPR023753">
    <property type="entry name" value="FAD/NAD-binding_dom"/>
</dbReference>
<protein>
    <submittedName>
        <fullName evidence="7">Pyridine nucleotide-disulfide oxidoreductase</fullName>
    </submittedName>
</protein>
<evidence type="ECO:0000313" key="8">
    <source>
        <dbReference type="Proteomes" id="UP000019753"/>
    </source>
</evidence>
<evidence type="ECO:0000313" key="7">
    <source>
        <dbReference type="EMBL" id="EYR65256.1"/>
    </source>
</evidence>
<evidence type="ECO:0000259" key="5">
    <source>
        <dbReference type="Pfam" id="PF07992"/>
    </source>
</evidence>
<dbReference type="OrthoDB" id="1145at2"/>
<gene>
    <name evidence="7" type="ORF">N866_00325</name>
</gene>
<evidence type="ECO:0000256" key="3">
    <source>
        <dbReference type="ARBA" id="ARBA00022827"/>
    </source>
</evidence>
<dbReference type="InterPro" id="IPR016156">
    <property type="entry name" value="FAD/NAD-linked_Rdtase_dimer_sf"/>
</dbReference>
<dbReference type="Pfam" id="PF14759">
    <property type="entry name" value="Reductase_C"/>
    <property type="match status" value="1"/>
</dbReference>
<accession>A0A021VVR6</accession>
<keyword evidence="2" id="KW-0285">Flavoprotein</keyword>
<dbReference type="PRINTS" id="PR00411">
    <property type="entry name" value="PNDRDTASEI"/>
</dbReference>
<evidence type="ECO:0000256" key="1">
    <source>
        <dbReference type="ARBA" id="ARBA00001974"/>
    </source>
</evidence>
<dbReference type="GO" id="GO:0005737">
    <property type="term" value="C:cytoplasm"/>
    <property type="evidence" value="ECO:0007669"/>
    <property type="project" value="TreeGrafter"/>
</dbReference>
<dbReference type="InterPro" id="IPR036188">
    <property type="entry name" value="FAD/NAD-bd_sf"/>
</dbReference>
<sequence length="409" mass="44217">MATDQVFVIVGAGEAGGSALQVLREEGFDGRLVLVGAEEHLPYERPPLSKSYLNGEPYKSEGSLKGQDWYDGQGVDLRLGRRAVRLDRSAREVVLDDEERLRYDKVLVATGATPRRLDVPGGDLGGVHYLRTLEDSERLAHALTAKARVVVVGAGWIGLEVAATARGRDCTVTVIDPADVPLKAALGNRIGGFFADLHRQHGVGFQLGGTVTELRGHQNVEGVVMDDGTELRADLVVVGVGVHPVVDLLGADLLANDGGVRVDTQMRTEDPDVFVAGDIASVENPLYGRRIRVEHWANALMGGQIAARSMMGHASDFDPAPFFFTDQYDIGMEYAGWAPATAADPLIRGDLLGNAFHAFWLVDDVVVAGMHVNGWEEGIEPVQKLIRGRVRVDRDRLVDLTVPLADLLP</sequence>
<dbReference type="GO" id="GO:0016651">
    <property type="term" value="F:oxidoreductase activity, acting on NAD(P)H"/>
    <property type="evidence" value="ECO:0007669"/>
    <property type="project" value="TreeGrafter"/>
</dbReference>
<dbReference type="Gene3D" id="3.30.390.30">
    <property type="match status" value="1"/>
</dbReference>
<dbReference type="AlphaFoldDB" id="A0A021VVR6"/>
<reference evidence="7 8" key="1">
    <citation type="submission" date="2014-01" db="EMBL/GenBank/DDBJ databases">
        <title>Actinotalea ferrariae CF5-4.</title>
        <authorList>
            <person name="Chen F."/>
            <person name="Li Y."/>
            <person name="Wang G."/>
        </authorList>
    </citation>
    <scope>NUCLEOTIDE SEQUENCE [LARGE SCALE GENOMIC DNA]</scope>
    <source>
        <strain evidence="7 8">CF5-4</strain>
    </source>
</reference>
<dbReference type="PANTHER" id="PTHR43557">
    <property type="entry name" value="APOPTOSIS-INDUCING FACTOR 1"/>
    <property type="match status" value="1"/>
</dbReference>
<evidence type="ECO:0000256" key="2">
    <source>
        <dbReference type="ARBA" id="ARBA00022630"/>
    </source>
</evidence>
<dbReference type="Pfam" id="PF07992">
    <property type="entry name" value="Pyr_redox_2"/>
    <property type="match status" value="1"/>
</dbReference>
<name>A0A021VVR6_9CELL</name>
<organism evidence="7 8">
    <name type="scientific">Actinotalea ferrariae CF5-4</name>
    <dbReference type="NCBI Taxonomy" id="948458"/>
    <lineage>
        <taxon>Bacteria</taxon>
        <taxon>Bacillati</taxon>
        <taxon>Actinomycetota</taxon>
        <taxon>Actinomycetes</taxon>
        <taxon>Micrococcales</taxon>
        <taxon>Cellulomonadaceae</taxon>
        <taxon>Actinotalea</taxon>
    </lineage>
</organism>
<dbReference type="RefSeq" id="WP_034221008.1">
    <property type="nucleotide sequence ID" value="NZ_AXCW01000001.1"/>
</dbReference>
<proteinExistence type="predicted"/>
<keyword evidence="3" id="KW-0274">FAD</keyword>
<keyword evidence="8" id="KW-1185">Reference proteome</keyword>
<dbReference type="SUPFAM" id="SSF51905">
    <property type="entry name" value="FAD/NAD(P)-binding domain"/>
    <property type="match status" value="2"/>
</dbReference>
<dbReference type="EMBL" id="AXCW01000001">
    <property type="protein sequence ID" value="EYR65256.1"/>
    <property type="molecule type" value="Genomic_DNA"/>
</dbReference>
<keyword evidence="4" id="KW-0560">Oxidoreductase</keyword>
<dbReference type="PRINTS" id="PR00368">
    <property type="entry name" value="FADPNR"/>
</dbReference>